<keyword evidence="2" id="KW-1185">Reference proteome</keyword>
<dbReference type="EMBL" id="CM039429">
    <property type="protein sequence ID" value="KAI4349027.1"/>
    <property type="molecule type" value="Genomic_DNA"/>
</dbReference>
<comment type="caution">
    <text evidence="1">The sequence shown here is derived from an EMBL/GenBank/DDBJ whole genome shotgun (WGS) entry which is preliminary data.</text>
</comment>
<evidence type="ECO:0000313" key="1">
    <source>
        <dbReference type="EMBL" id="KAI4349027.1"/>
    </source>
</evidence>
<protein>
    <submittedName>
        <fullName evidence="1">Uncharacterized protein</fullName>
    </submittedName>
</protein>
<evidence type="ECO:0000313" key="2">
    <source>
        <dbReference type="Proteomes" id="UP000828941"/>
    </source>
</evidence>
<sequence>MDPTVKLGPVSLRSCQVISIPTLLSSPLVHCRSNRRRWQRSRASRQDRSSTAVAIPPLRFESYPIFCFTFSIVVVVSG</sequence>
<proteinExistence type="predicted"/>
<accession>A0ACB9PKG4</accession>
<name>A0ACB9PKG4_BAUVA</name>
<organism evidence="1 2">
    <name type="scientific">Bauhinia variegata</name>
    <name type="common">Purple orchid tree</name>
    <name type="synonym">Phanera variegata</name>
    <dbReference type="NCBI Taxonomy" id="167791"/>
    <lineage>
        <taxon>Eukaryota</taxon>
        <taxon>Viridiplantae</taxon>
        <taxon>Streptophyta</taxon>
        <taxon>Embryophyta</taxon>
        <taxon>Tracheophyta</taxon>
        <taxon>Spermatophyta</taxon>
        <taxon>Magnoliopsida</taxon>
        <taxon>eudicotyledons</taxon>
        <taxon>Gunneridae</taxon>
        <taxon>Pentapetalae</taxon>
        <taxon>rosids</taxon>
        <taxon>fabids</taxon>
        <taxon>Fabales</taxon>
        <taxon>Fabaceae</taxon>
        <taxon>Cercidoideae</taxon>
        <taxon>Cercideae</taxon>
        <taxon>Bauhiniinae</taxon>
        <taxon>Bauhinia</taxon>
    </lineage>
</organism>
<reference evidence="1 2" key="1">
    <citation type="journal article" date="2022" name="DNA Res.">
        <title>Chromosomal-level genome assembly of the orchid tree Bauhinia variegata (Leguminosae; Cercidoideae) supports the allotetraploid origin hypothesis of Bauhinia.</title>
        <authorList>
            <person name="Zhong Y."/>
            <person name="Chen Y."/>
            <person name="Zheng D."/>
            <person name="Pang J."/>
            <person name="Liu Y."/>
            <person name="Luo S."/>
            <person name="Meng S."/>
            <person name="Qian L."/>
            <person name="Wei D."/>
            <person name="Dai S."/>
            <person name="Zhou R."/>
        </authorList>
    </citation>
    <scope>NUCLEOTIDE SEQUENCE [LARGE SCALE GENOMIC DNA]</scope>
    <source>
        <strain evidence="1">BV-YZ2020</strain>
    </source>
</reference>
<dbReference type="Proteomes" id="UP000828941">
    <property type="component" value="Chromosome 4"/>
</dbReference>
<gene>
    <name evidence="1" type="ORF">L6164_009681</name>
</gene>